<comment type="caution">
    <text evidence="2">The sequence shown here is derived from an EMBL/GenBank/DDBJ whole genome shotgun (WGS) entry which is preliminary data.</text>
</comment>
<sequence length="65" mass="6885">MFAQLNGLLMQLEGQIEGRISSSPSACVIDIQSVKTSTSLPTRSQESDAGIRGAFVGPPPLSRPR</sequence>
<reference evidence="3" key="1">
    <citation type="journal article" date="2019" name="Int. J. Syst. Evol. Microbiol.">
        <title>The Global Catalogue of Microorganisms (GCM) 10K type strain sequencing project: providing services to taxonomists for standard genome sequencing and annotation.</title>
        <authorList>
            <consortium name="The Broad Institute Genomics Platform"/>
            <consortium name="The Broad Institute Genome Sequencing Center for Infectious Disease"/>
            <person name="Wu L."/>
            <person name="Ma J."/>
        </authorList>
    </citation>
    <scope>NUCLEOTIDE SEQUENCE [LARGE SCALE GENOMIC DNA]</scope>
    <source>
        <strain evidence="3">JCM 9651</strain>
    </source>
</reference>
<organism evidence="2 3">
    <name type="scientific">Streptomyces sannanensis</name>
    <dbReference type="NCBI Taxonomy" id="285536"/>
    <lineage>
        <taxon>Bacteria</taxon>
        <taxon>Bacillati</taxon>
        <taxon>Actinomycetota</taxon>
        <taxon>Actinomycetes</taxon>
        <taxon>Kitasatosporales</taxon>
        <taxon>Streptomycetaceae</taxon>
        <taxon>Streptomyces</taxon>
    </lineage>
</organism>
<accession>A0ABP6SGY6</accession>
<evidence type="ECO:0000313" key="2">
    <source>
        <dbReference type="EMBL" id="GAA3376644.1"/>
    </source>
</evidence>
<name>A0ABP6SGY6_9ACTN</name>
<keyword evidence="3" id="KW-1185">Reference proteome</keyword>
<evidence type="ECO:0000313" key="3">
    <source>
        <dbReference type="Proteomes" id="UP001499990"/>
    </source>
</evidence>
<protein>
    <submittedName>
        <fullName evidence="2">Uncharacterized protein</fullName>
    </submittedName>
</protein>
<gene>
    <name evidence="2" type="ORF">GCM10020367_49140</name>
</gene>
<dbReference type="Proteomes" id="UP001499990">
    <property type="component" value="Unassembled WGS sequence"/>
</dbReference>
<proteinExistence type="predicted"/>
<dbReference type="EMBL" id="BAAAYL010000001">
    <property type="protein sequence ID" value="GAA3376644.1"/>
    <property type="molecule type" value="Genomic_DNA"/>
</dbReference>
<feature type="region of interest" description="Disordered" evidence="1">
    <location>
        <begin position="37"/>
        <end position="65"/>
    </location>
</feature>
<evidence type="ECO:0000256" key="1">
    <source>
        <dbReference type="SAM" id="MobiDB-lite"/>
    </source>
</evidence>